<proteinExistence type="predicted"/>
<evidence type="ECO:0000256" key="1">
    <source>
        <dbReference type="SAM" id="SignalP"/>
    </source>
</evidence>
<keyword evidence="1" id="KW-0732">Signal</keyword>
<dbReference type="EMBL" id="SJOL01000802">
    <property type="protein sequence ID" value="TGZ75330.1"/>
    <property type="molecule type" value="Genomic_DNA"/>
</dbReference>
<dbReference type="Pfam" id="PF00024">
    <property type="entry name" value="PAN_1"/>
    <property type="match status" value="1"/>
</dbReference>
<organism evidence="3 4">
    <name type="scientific">Opisthorchis felineus</name>
    <dbReference type="NCBI Taxonomy" id="147828"/>
    <lineage>
        <taxon>Eukaryota</taxon>
        <taxon>Metazoa</taxon>
        <taxon>Spiralia</taxon>
        <taxon>Lophotrochozoa</taxon>
        <taxon>Platyhelminthes</taxon>
        <taxon>Trematoda</taxon>
        <taxon>Digenea</taxon>
        <taxon>Opisthorchiida</taxon>
        <taxon>Opisthorchiata</taxon>
        <taxon>Opisthorchiidae</taxon>
        <taxon>Opisthorchis</taxon>
    </lineage>
</organism>
<feature type="domain" description="Apple" evidence="2">
    <location>
        <begin position="199"/>
        <end position="243"/>
    </location>
</feature>
<feature type="chain" id="PRO_5020250754" description="Apple domain-containing protein" evidence="1">
    <location>
        <begin position="20"/>
        <end position="259"/>
    </location>
</feature>
<evidence type="ECO:0000313" key="3">
    <source>
        <dbReference type="EMBL" id="TGZ75330.1"/>
    </source>
</evidence>
<dbReference type="AlphaFoldDB" id="A0A4S2MF07"/>
<dbReference type="Proteomes" id="UP000308267">
    <property type="component" value="Unassembled WGS sequence"/>
</dbReference>
<keyword evidence="4" id="KW-1185">Reference proteome</keyword>
<evidence type="ECO:0000259" key="2">
    <source>
        <dbReference type="Pfam" id="PF00024"/>
    </source>
</evidence>
<dbReference type="InterPro" id="IPR003609">
    <property type="entry name" value="Pan_app"/>
</dbReference>
<name>A0A4S2MF07_OPIFE</name>
<evidence type="ECO:0000313" key="4">
    <source>
        <dbReference type="Proteomes" id="UP000308267"/>
    </source>
</evidence>
<feature type="signal peptide" evidence="1">
    <location>
        <begin position="1"/>
        <end position="19"/>
    </location>
</feature>
<reference evidence="3 4" key="1">
    <citation type="journal article" date="2019" name="BMC Genomics">
        <title>New insights from Opisthorchis felineus genome: update on genomics of the epidemiologically important liver flukes.</title>
        <authorList>
            <person name="Ershov N.I."/>
            <person name="Mordvinov V.A."/>
            <person name="Prokhortchouk E.B."/>
            <person name="Pakharukova M.Y."/>
            <person name="Gunbin K.V."/>
            <person name="Ustyantsev K."/>
            <person name="Genaev M.A."/>
            <person name="Blinov A.G."/>
            <person name="Mazur A."/>
            <person name="Boulygina E."/>
            <person name="Tsygankova S."/>
            <person name="Khrameeva E."/>
            <person name="Chekanov N."/>
            <person name="Fan G."/>
            <person name="Xiao A."/>
            <person name="Zhang H."/>
            <person name="Xu X."/>
            <person name="Yang H."/>
            <person name="Solovyev V."/>
            <person name="Lee S.M."/>
            <person name="Liu X."/>
            <person name="Afonnikov D.A."/>
            <person name="Skryabin K.G."/>
        </authorList>
    </citation>
    <scope>NUCLEOTIDE SEQUENCE [LARGE SCALE GENOMIC DNA]</scope>
    <source>
        <strain evidence="3">AK-0245</strain>
        <tissue evidence="3">Whole organism</tissue>
    </source>
</reference>
<comment type="caution">
    <text evidence="3">The sequence shown here is derived from an EMBL/GenBank/DDBJ whole genome shotgun (WGS) entry which is preliminary data.</text>
</comment>
<accession>A0A4S2MF07</accession>
<dbReference type="OrthoDB" id="6240472at2759"/>
<protein>
    <recommendedName>
        <fullName evidence="2">Apple domain-containing protein</fullName>
    </recommendedName>
</protein>
<gene>
    <name evidence="3" type="ORF">CRM22_000436</name>
</gene>
<dbReference type="SUPFAM" id="SSF57414">
    <property type="entry name" value="Hairpin loop containing domain-like"/>
    <property type="match status" value="1"/>
</dbReference>
<sequence>MFAGKLYITLALLSLTCTAICPAGYMHTRFAFCVVQVGLATEFCEACELCSNYGKQRGQFVFLQGRSMLAIVSSLDMISVVWSGINALLGIPESRSAFGWQDIEPKMPVFIAEPSEFKWGSGQPDENGPYLVYNKSDDAMYDVPQKGLEPPGVTVLCEFGGLLPRYRWTQRYDATYPKRFDNIIHPNPGLVGCPHETQALTKIDCVRRCALDITCRSVYFNGKEGKCVLMRHADSLLPQTIAQSQEDWSRFVRTKQTYP</sequence>